<dbReference type="SMART" id="SM00965">
    <property type="entry name" value="STN"/>
    <property type="match status" value="1"/>
</dbReference>
<keyword evidence="15" id="KW-1185">Reference proteome</keyword>
<name>A0A7W6G4L5_9SPHN</name>
<dbReference type="InterPro" id="IPR000531">
    <property type="entry name" value="Beta-barrel_TonB"/>
</dbReference>
<keyword evidence="5 10" id="KW-0812">Transmembrane</keyword>
<keyword evidence="2 10" id="KW-0813">Transport</keyword>
<evidence type="ECO:0000256" key="8">
    <source>
        <dbReference type="ARBA" id="ARBA00023136"/>
    </source>
</evidence>
<dbReference type="Gene3D" id="3.55.50.30">
    <property type="match status" value="1"/>
</dbReference>
<accession>A0A7W6G4L5</accession>
<keyword evidence="4" id="KW-0410">Iron transport</keyword>
<dbReference type="Gene3D" id="2.40.170.20">
    <property type="entry name" value="TonB-dependent receptor, beta-barrel domain"/>
    <property type="match status" value="1"/>
</dbReference>
<evidence type="ECO:0000256" key="1">
    <source>
        <dbReference type="ARBA" id="ARBA00004571"/>
    </source>
</evidence>
<evidence type="ECO:0000256" key="6">
    <source>
        <dbReference type="ARBA" id="ARBA00023004"/>
    </source>
</evidence>
<evidence type="ECO:0000256" key="7">
    <source>
        <dbReference type="ARBA" id="ARBA00023077"/>
    </source>
</evidence>
<evidence type="ECO:0000313" key="14">
    <source>
        <dbReference type="EMBL" id="MBB3953784.1"/>
    </source>
</evidence>
<dbReference type="Pfam" id="PF07715">
    <property type="entry name" value="Plug"/>
    <property type="match status" value="1"/>
</dbReference>
<keyword evidence="6" id="KW-0408">Iron</keyword>
<evidence type="ECO:0000259" key="13">
    <source>
        <dbReference type="SMART" id="SM00965"/>
    </source>
</evidence>
<feature type="compositionally biased region" description="Pro residues" evidence="12">
    <location>
        <begin position="89"/>
        <end position="99"/>
    </location>
</feature>
<keyword evidence="14" id="KW-0675">Receptor</keyword>
<comment type="similarity">
    <text evidence="10 11">Belongs to the TonB-dependent receptor family.</text>
</comment>
<dbReference type="Proteomes" id="UP000548867">
    <property type="component" value="Unassembled WGS sequence"/>
</dbReference>
<keyword evidence="3 10" id="KW-1134">Transmembrane beta strand</keyword>
<protein>
    <submittedName>
        <fullName evidence="14">Outer membrane receptor protein involved in Fe transport</fullName>
    </submittedName>
</protein>
<reference evidence="14 15" key="1">
    <citation type="submission" date="2020-08" db="EMBL/GenBank/DDBJ databases">
        <title>Genomic Encyclopedia of Type Strains, Phase IV (KMG-IV): sequencing the most valuable type-strain genomes for metagenomic binning, comparative biology and taxonomic classification.</title>
        <authorList>
            <person name="Goeker M."/>
        </authorList>
    </citation>
    <scope>NUCLEOTIDE SEQUENCE [LARGE SCALE GENOMIC DNA]</scope>
    <source>
        <strain evidence="14 15">DSM 27057</strain>
    </source>
</reference>
<evidence type="ECO:0000256" key="2">
    <source>
        <dbReference type="ARBA" id="ARBA00022448"/>
    </source>
</evidence>
<dbReference type="PANTHER" id="PTHR47234:SF3">
    <property type="entry name" value="SECRETIN_TONB SHORT N-TERMINAL DOMAIN-CONTAINING PROTEIN"/>
    <property type="match status" value="1"/>
</dbReference>
<feature type="region of interest" description="Disordered" evidence="12">
    <location>
        <begin position="85"/>
        <end position="116"/>
    </location>
</feature>
<comment type="subcellular location">
    <subcellularLocation>
        <location evidence="1 10">Cell outer membrane</location>
        <topology evidence="1 10">Multi-pass membrane protein</topology>
    </subcellularLocation>
</comment>
<dbReference type="InterPro" id="IPR036942">
    <property type="entry name" value="Beta-barrel_TonB_sf"/>
</dbReference>
<proteinExistence type="inferred from homology"/>
<evidence type="ECO:0000256" key="11">
    <source>
        <dbReference type="RuleBase" id="RU003357"/>
    </source>
</evidence>
<dbReference type="EMBL" id="JACIDX010000002">
    <property type="protein sequence ID" value="MBB3953784.1"/>
    <property type="molecule type" value="Genomic_DNA"/>
</dbReference>
<dbReference type="SUPFAM" id="SSF56935">
    <property type="entry name" value="Porins"/>
    <property type="match status" value="1"/>
</dbReference>
<keyword evidence="4" id="KW-0406">Ion transport</keyword>
<keyword evidence="8 10" id="KW-0472">Membrane</keyword>
<feature type="domain" description="Secretin/TonB short N-terminal" evidence="13">
    <location>
        <begin position="30"/>
        <end position="81"/>
    </location>
</feature>
<comment type="caution">
    <text evidence="14">The sequence shown here is derived from an EMBL/GenBank/DDBJ whole genome shotgun (WGS) entry which is preliminary data.</text>
</comment>
<evidence type="ECO:0000256" key="9">
    <source>
        <dbReference type="ARBA" id="ARBA00023237"/>
    </source>
</evidence>
<dbReference type="Gene3D" id="2.170.130.10">
    <property type="entry name" value="TonB-dependent receptor, plug domain"/>
    <property type="match status" value="1"/>
</dbReference>
<dbReference type="InterPro" id="IPR011662">
    <property type="entry name" value="Secretin/TonB_short_N"/>
</dbReference>
<sequence>MPAHAQVARFSIPAQPIASALVQLGRAAHVQIVAPERMIAGKNAPAIEGEMSLQQAFERLLSGSGLTFRQISPATYIITIDTRPIPAALRPPKPTPPQPQETRRRPSPVPLPPRVDDSAILVTGSRLITNGNTMPTPVTVVTSTELLASDPSSIIAGMYELPALLGSITSSSNISTGGLSAINLRGIGVTRALLMVDGKRAGPASGDNTVNPDVIPQILLKRVDVVTGGVSAIYGSDAVAGVVNFITDTHFRGVKAHLQRGLSQYGDDSKFDIGAAWGGDFAGDRGHIVAGIQWRDSEGISNRNRRPLLSEALWSEQGSVPGGGTPGTAGNPYQLVRGAVLGTASYGGLINSGPLAGLQFNSTGQLIPFAHGAATGTPGIEIGGDGAHFVNGSLSPAQDLQSGYGRAELALSPRLMLYASLSVSRFHQTYTGQNPFLNGLAVGYANPFLASIQPEYQGIIAAQPTGASMRIGKIATDLPNYHFGFDESYGQTALGAKGELGRMRWSVDYTRSDSRMTTTNYNNINTGRLLAALDAVDDGRGAAVCRAALLNPGAYGGCVPLNIFGTASASEAAVQYIEQATHATTRVGMDDLSATVKGTLGHSGAGPVELAVNGEWRRVHYRVGSDASGNEKVDCTGIAYNCFSGAAPYMGGANSVREPVSQIVAETAAELDLPLMASSRLGQVFGLNLAGRFTHYNTSGDALTWKISARWQVSRDLRLRMNRSRDIRAPSLADLFAPGTYYRKNFIDTHTNTSGFVTFITQGNPDLKPERADTWTLGAVYTPRFAPGLSVAVDYYNIAIGNAIAQVDGYQPSVSALCDASGGAASICSLILRPLPYADTSAANFPTQLLSEALNVARARAWGVDLELNYVASIRTMPVSLRFLANWQPHVIFDNGPGGWVDVGGAADGMPGLPPLPSVKLLASLSLEPWRGTSLRLRQRWRSALRQNGNPALHFVDVNVAPIGYTDITVSRQLSSNFNIFLNVKNLFDAAPPPFASSGGSAQMNYLGGFAQGDDIVGRYFTLGIRLRN</sequence>
<evidence type="ECO:0000256" key="3">
    <source>
        <dbReference type="ARBA" id="ARBA00022452"/>
    </source>
</evidence>
<evidence type="ECO:0000256" key="5">
    <source>
        <dbReference type="ARBA" id="ARBA00022692"/>
    </source>
</evidence>
<keyword evidence="7 11" id="KW-0798">TonB box</keyword>
<dbReference type="GO" id="GO:0006826">
    <property type="term" value="P:iron ion transport"/>
    <property type="evidence" value="ECO:0007669"/>
    <property type="project" value="UniProtKB-KW"/>
</dbReference>
<dbReference type="PROSITE" id="PS52016">
    <property type="entry name" value="TONB_DEPENDENT_REC_3"/>
    <property type="match status" value="1"/>
</dbReference>
<dbReference type="AlphaFoldDB" id="A0A7W6G4L5"/>
<dbReference type="PANTHER" id="PTHR47234">
    <property type="match status" value="1"/>
</dbReference>
<gene>
    <name evidence="14" type="ORF">GGR38_000711</name>
</gene>
<dbReference type="InterPro" id="IPR037066">
    <property type="entry name" value="Plug_dom_sf"/>
</dbReference>
<dbReference type="Pfam" id="PF07660">
    <property type="entry name" value="STN"/>
    <property type="match status" value="1"/>
</dbReference>
<dbReference type="GO" id="GO:0009279">
    <property type="term" value="C:cell outer membrane"/>
    <property type="evidence" value="ECO:0007669"/>
    <property type="project" value="UniProtKB-SubCell"/>
</dbReference>
<evidence type="ECO:0000256" key="10">
    <source>
        <dbReference type="PROSITE-ProRule" id="PRU01360"/>
    </source>
</evidence>
<evidence type="ECO:0000313" key="15">
    <source>
        <dbReference type="Proteomes" id="UP000548867"/>
    </source>
</evidence>
<dbReference type="InterPro" id="IPR039426">
    <property type="entry name" value="TonB-dep_rcpt-like"/>
</dbReference>
<evidence type="ECO:0000256" key="12">
    <source>
        <dbReference type="SAM" id="MobiDB-lite"/>
    </source>
</evidence>
<dbReference type="InterPro" id="IPR012910">
    <property type="entry name" value="Plug_dom"/>
</dbReference>
<organism evidence="14 15">
    <name type="scientific">Novosphingobium sediminicola</name>
    <dbReference type="NCBI Taxonomy" id="563162"/>
    <lineage>
        <taxon>Bacteria</taxon>
        <taxon>Pseudomonadati</taxon>
        <taxon>Pseudomonadota</taxon>
        <taxon>Alphaproteobacteria</taxon>
        <taxon>Sphingomonadales</taxon>
        <taxon>Sphingomonadaceae</taxon>
        <taxon>Novosphingobium</taxon>
    </lineage>
</organism>
<keyword evidence="9 10" id="KW-0998">Cell outer membrane</keyword>
<dbReference type="Pfam" id="PF00593">
    <property type="entry name" value="TonB_dep_Rec_b-barrel"/>
    <property type="match status" value="1"/>
</dbReference>
<evidence type="ECO:0000256" key="4">
    <source>
        <dbReference type="ARBA" id="ARBA00022496"/>
    </source>
</evidence>
<dbReference type="RefSeq" id="WP_183622700.1">
    <property type="nucleotide sequence ID" value="NZ_JACIDX010000002.1"/>
</dbReference>